<dbReference type="Pfam" id="PF05699">
    <property type="entry name" value="Dimer_Tnp_hAT"/>
    <property type="match status" value="1"/>
</dbReference>
<dbReference type="InterPro" id="IPR008906">
    <property type="entry name" value="HATC_C_dom"/>
</dbReference>
<sequence length="108" mass="11940">MAMNIISVQATSVAFESEFSTSGRVLSIRRTRLTPTSLEMCLYLKDHLDAQEHKHDKSSLEIPVDFKEEILDPKVQQKEAIPLFDEEITLDAASNEGTMSGSGLGGEK</sequence>
<dbReference type="SUPFAM" id="SSF53098">
    <property type="entry name" value="Ribonuclease H-like"/>
    <property type="match status" value="1"/>
</dbReference>
<dbReference type="InterPro" id="IPR012337">
    <property type="entry name" value="RNaseH-like_sf"/>
</dbReference>
<name>A0A699R7A9_TANCI</name>
<feature type="domain" description="HAT C-terminal dimerisation" evidence="1">
    <location>
        <begin position="1"/>
        <end position="47"/>
    </location>
</feature>
<evidence type="ECO:0000313" key="2">
    <source>
        <dbReference type="EMBL" id="GFC78891.1"/>
    </source>
</evidence>
<accession>A0A699R7A9</accession>
<gene>
    <name evidence="2" type="ORF">Tci_850861</name>
</gene>
<comment type="caution">
    <text evidence="2">The sequence shown here is derived from an EMBL/GenBank/DDBJ whole genome shotgun (WGS) entry which is preliminary data.</text>
</comment>
<proteinExistence type="predicted"/>
<reference evidence="2" key="1">
    <citation type="journal article" date="2019" name="Sci. Rep.">
        <title>Draft genome of Tanacetum cinerariifolium, the natural source of mosquito coil.</title>
        <authorList>
            <person name="Yamashiro T."/>
            <person name="Shiraishi A."/>
            <person name="Satake H."/>
            <person name="Nakayama K."/>
        </authorList>
    </citation>
    <scope>NUCLEOTIDE SEQUENCE</scope>
</reference>
<protein>
    <submittedName>
        <fullName evidence="2">Zinc finger BED domain-containing protein DAYSLEEPER-like</fullName>
    </submittedName>
</protein>
<dbReference type="AlphaFoldDB" id="A0A699R7A9"/>
<dbReference type="EMBL" id="BKCJ011067863">
    <property type="protein sequence ID" value="GFC78891.1"/>
    <property type="molecule type" value="Genomic_DNA"/>
</dbReference>
<feature type="non-terminal residue" evidence="2">
    <location>
        <position position="108"/>
    </location>
</feature>
<organism evidence="2">
    <name type="scientific">Tanacetum cinerariifolium</name>
    <name type="common">Dalmatian daisy</name>
    <name type="synonym">Chrysanthemum cinerariifolium</name>
    <dbReference type="NCBI Taxonomy" id="118510"/>
    <lineage>
        <taxon>Eukaryota</taxon>
        <taxon>Viridiplantae</taxon>
        <taxon>Streptophyta</taxon>
        <taxon>Embryophyta</taxon>
        <taxon>Tracheophyta</taxon>
        <taxon>Spermatophyta</taxon>
        <taxon>Magnoliopsida</taxon>
        <taxon>eudicotyledons</taxon>
        <taxon>Gunneridae</taxon>
        <taxon>Pentapetalae</taxon>
        <taxon>asterids</taxon>
        <taxon>campanulids</taxon>
        <taxon>Asterales</taxon>
        <taxon>Asteraceae</taxon>
        <taxon>Asteroideae</taxon>
        <taxon>Anthemideae</taxon>
        <taxon>Anthemidinae</taxon>
        <taxon>Tanacetum</taxon>
    </lineage>
</organism>
<evidence type="ECO:0000259" key="1">
    <source>
        <dbReference type="Pfam" id="PF05699"/>
    </source>
</evidence>
<dbReference type="GO" id="GO:0046983">
    <property type="term" value="F:protein dimerization activity"/>
    <property type="evidence" value="ECO:0007669"/>
    <property type="project" value="InterPro"/>
</dbReference>